<evidence type="ECO:0000313" key="2">
    <source>
        <dbReference type="EMBL" id="CAF1314577.1"/>
    </source>
</evidence>
<comment type="caution">
    <text evidence="2">The sequence shown here is derived from an EMBL/GenBank/DDBJ whole genome shotgun (WGS) entry which is preliminary data.</text>
</comment>
<evidence type="ECO:0000313" key="3">
    <source>
        <dbReference type="Proteomes" id="UP000663828"/>
    </source>
</evidence>
<name>A0A815ENT2_ADIRI</name>
<dbReference type="EMBL" id="CAJNOR010002584">
    <property type="protein sequence ID" value="CAF1314577.1"/>
    <property type="molecule type" value="Genomic_DNA"/>
</dbReference>
<organism evidence="2 3">
    <name type="scientific">Adineta ricciae</name>
    <name type="common">Rotifer</name>
    <dbReference type="NCBI Taxonomy" id="249248"/>
    <lineage>
        <taxon>Eukaryota</taxon>
        <taxon>Metazoa</taxon>
        <taxon>Spiralia</taxon>
        <taxon>Gnathifera</taxon>
        <taxon>Rotifera</taxon>
        <taxon>Eurotatoria</taxon>
        <taxon>Bdelloidea</taxon>
        <taxon>Adinetida</taxon>
        <taxon>Adinetidae</taxon>
        <taxon>Adineta</taxon>
    </lineage>
</organism>
<keyword evidence="1" id="KW-1133">Transmembrane helix</keyword>
<sequence length="854" mass="99376">MRNRRLKKTIVELNFFQSNITDEQTIRRQRYATRVYIILYALTVFGIGLFAAFSPQSINDVVYFPTNLQFNKLMRKYSTTIQCLCSKIGIAYETFVHVDVQFHQVCSSRFVQKTWIDSIMQQQYQQSNIRYHLAYFWQIIADFCHISNQTWIDIVINFGQSYILSPIALNEQVVQSQTKMALYNSISLAKTILKRDLLVIQRTTIENQFISGLTTNFYLGYLSNTSQSSHDPQMIPRIYNNCSCLNRHGCPHSVVINTNSNDSIPGMIADCYMTDATLRSTLECYYNSTCFSQLHQQLSVGIELLSGKANKYFLTNSTVQMLIDDIMIDDLNIKILFESFYQQCRPARCFYSYTKYFSLIYITMTIIGMFGPSAFILKLLVHFVVKFLSRDKNQEANTNERSLGMIMRLYQYLIKFFDYIRCLPTKVFQLLSTLNLFSTQQQDTETTDDIEQGRILTRSFILILILCSIIAGIYIVFPDQDHLITVESPSEQTYKNLYERYSSTLQCPCSQISVPYGTFLNLTFVLHQICSSTLVSSTWLEYLALFDPNDVPMWTKTDFSRDFRSYVETNIADAQQLFNSTQYINEHLPSQTLFRRENQYITDSFITKTRNDFARISKWVHVGNVASRLLTGVNMNFRVIFHNDGQVEAQDIRFSLANTITHLFYTTKGKCSCASQIRNCFLKTIIYSNGTQTLKFLQIFDELKIGCIPIVGFLRSEIDWWYNSTYIENIRTTYKLAIGFEPFPNIQPLNSSILTRFRGIEVTKLVDEMFIERIINENDQFDLFYKQCAPIACSYKIAKRRDMTVAFLLLITICSGLNQGLRLIMPLVGKFIFSLIRRQTNRNMFNLLDYGMFR</sequence>
<feature type="transmembrane region" description="Helical" evidence="1">
    <location>
        <begin position="35"/>
        <end position="53"/>
    </location>
</feature>
<keyword evidence="1" id="KW-0812">Transmembrane</keyword>
<proteinExistence type="predicted"/>
<feature type="transmembrane region" description="Helical" evidence="1">
    <location>
        <begin position="805"/>
        <end position="828"/>
    </location>
</feature>
<dbReference type="Proteomes" id="UP000663828">
    <property type="component" value="Unassembled WGS sequence"/>
</dbReference>
<dbReference type="AlphaFoldDB" id="A0A815ENT2"/>
<accession>A0A815ENT2</accession>
<feature type="transmembrane region" description="Helical" evidence="1">
    <location>
        <begin position="460"/>
        <end position="477"/>
    </location>
</feature>
<gene>
    <name evidence="2" type="ORF">XAT740_LOCUS29571</name>
</gene>
<feature type="transmembrane region" description="Helical" evidence="1">
    <location>
        <begin position="356"/>
        <end position="381"/>
    </location>
</feature>
<evidence type="ECO:0000256" key="1">
    <source>
        <dbReference type="SAM" id="Phobius"/>
    </source>
</evidence>
<protein>
    <submittedName>
        <fullName evidence="2">Uncharacterized protein</fullName>
    </submittedName>
</protein>
<keyword evidence="1" id="KW-0472">Membrane</keyword>
<reference evidence="2" key="1">
    <citation type="submission" date="2021-02" db="EMBL/GenBank/DDBJ databases">
        <authorList>
            <person name="Nowell W R."/>
        </authorList>
    </citation>
    <scope>NUCLEOTIDE SEQUENCE</scope>
</reference>
<keyword evidence="3" id="KW-1185">Reference proteome</keyword>